<dbReference type="InterPro" id="IPR027417">
    <property type="entry name" value="P-loop_NTPase"/>
</dbReference>
<organism evidence="6 7">
    <name type="scientific">Gemmata massiliana</name>
    <dbReference type="NCBI Taxonomy" id="1210884"/>
    <lineage>
        <taxon>Bacteria</taxon>
        <taxon>Pseudomonadati</taxon>
        <taxon>Planctomycetota</taxon>
        <taxon>Planctomycetia</taxon>
        <taxon>Gemmatales</taxon>
        <taxon>Gemmataceae</taxon>
        <taxon>Gemmata</taxon>
    </lineage>
</organism>
<dbReference type="KEGG" id="gms:SOIL9_42810"/>
<evidence type="ECO:0000313" key="6">
    <source>
        <dbReference type="EMBL" id="VTR93433.1"/>
    </source>
</evidence>
<dbReference type="AlphaFoldDB" id="A0A6P2CX06"/>
<dbReference type="InterPro" id="IPR032675">
    <property type="entry name" value="LRR_dom_sf"/>
</dbReference>
<keyword evidence="4" id="KW-0067">ATP-binding</keyword>
<keyword evidence="3" id="KW-0547">Nucleotide-binding</keyword>
<dbReference type="Pfam" id="PF12799">
    <property type="entry name" value="LRR_4"/>
    <property type="match status" value="1"/>
</dbReference>
<keyword evidence="2" id="KW-0677">Repeat</keyword>
<dbReference type="InterPro" id="IPR025875">
    <property type="entry name" value="Leu-rich_rpt_4"/>
</dbReference>
<dbReference type="Pfam" id="PF05729">
    <property type="entry name" value="NACHT"/>
    <property type="match status" value="1"/>
</dbReference>
<dbReference type="EMBL" id="LR593886">
    <property type="protein sequence ID" value="VTR93433.1"/>
    <property type="molecule type" value="Genomic_DNA"/>
</dbReference>
<dbReference type="Gene3D" id="3.80.10.10">
    <property type="entry name" value="Ribonuclease Inhibitor"/>
    <property type="match status" value="1"/>
</dbReference>
<accession>A0A6P2CX06</accession>
<dbReference type="Pfam" id="PF22733">
    <property type="entry name" value="NNH1"/>
    <property type="match status" value="1"/>
</dbReference>
<evidence type="ECO:0000256" key="4">
    <source>
        <dbReference type="ARBA" id="ARBA00022840"/>
    </source>
</evidence>
<name>A0A6P2CX06_9BACT</name>
<evidence type="ECO:0000256" key="3">
    <source>
        <dbReference type="ARBA" id="ARBA00022741"/>
    </source>
</evidence>
<keyword evidence="1" id="KW-0433">Leucine-rich repeat</keyword>
<gene>
    <name evidence="6" type="ORF">SOIL9_42810</name>
</gene>
<feature type="domain" description="NACHT" evidence="5">
    <location>
        <begin position="301"/>
        <end position="531"/>
    </location>
</feature>
<evidence type="ECO:0000313" key="7">
    <source>
        <dbReference type="Proteomes" id="UP000464178"/>
    </source>
</evidence>
<dbReference type="PANTHER" id="PTHR46844">
    <property type="entry name" value="SLR5058 PROTEIN"/>
    <property type="match status" value="1"/>
</dbReference>
<protein>
    <recommendedName>
        <fullName evidence="5">NACHT domain-containing protein</fullName>
    </recommendedName>
</protein>
<evidence type="ECO:0000259" key="5">
    <source>
        <dbReference type="PROSITE" id="PS50837"/>
    </source>
</evidence>
<dbReference type="Proteomes" id="UP000464178">
    <property type="component" value="Chromosome"/>
</dbReference>
<dbReference type="PANTHER" id="PTHR46844:SF1">
    <property type="entry name" value="SLR5058 PROTEIN"/>
    <property type="match status" value="1"/>
</dbReference>
<reference evidence="6 7" key="1">
    <citation type="submission" date="2019-05" db="EMBL/GenBank/DDBJ databases">
        <authorList>
            <consortium name="Science for Life Laboratories"/>
        </authorList>
    </citation>
    <scope>NUCLEOTIDE SEQUENCE [LARGE SCALE GENOMIC DNA]</scope>
    <source>
        <strain evidence="6">Soil9</strain>
    </source>
</reference>
<dbReference type="InterPro" id="IPR007111">
    <property type="entry name" value="NACHT_NTPase"/>
</dbReference>
<proteinExistence type="predicted"/>
<evidence type="ECO:0000256" key="2">
    <source>
        <dbReference type="ARBA" id="ARBA00022737"/>
    </source>
</evidence>
<keyword evidence="7" id="KW-1185">Reference proteome</keyword>
<dbReference type="PROSITE" id="PS50837">
    <property type="entry name" value="NACHT"/>
    <property type="match status" value="1"/>
</dbReference>
<sequence>MILSTTIGIALATACGKFLLKRFVGKAAKELDPAGTGTASVVADSIYEGVGGSLGEGVVTGLADFAKDRIKDAGAQREAERAFSRLGDQIVERLSADLHSQFAAVPRERWDKVLIWVNAALGGNITASFVVQNKVDSAKLYEALRVVSLNIPGPAPGEETELFEAALREASRHLAAAASKLPKFEEENARASLELLNALSRDIDQVLDDVRFIREQVDKAQGPGARDEFALDYRQAVVCELDRVELFGVDLPDELRRAKLTDAYVTLNLEDAPDEDESDDGAGTATISTETAFDTLLPETGRLLVRGGAGSGKTTLIKWAAINAARMALPDQERQQHLEYENEPDGPRIRPEEERAKLESDWRQRMPFIVFLRNCQHGKLPPPKMFPALVAQTLADPPVKWVETILKDGRGLVLLDGVDEIPHASRDDLRNAVESLVNAYPKSYFVLTTRPEAVDPGWLDDLAFREVQVVPMAESARNQFIQQWFEAVARGKNSPELREKAEELIRDLGSAPWLTPLVTNPLLCAMTCALYQARRGFLPNGLRQMCEVLCEMMLHRLDLERKIDMSKFRHPYPELQYEHKKAVMRQLAYHFVINEHSALPVPQAQQQVGIALSRMPDRNRSEADAVFDCILERSGMIREAISEDEKTKKPATIEFLHNTFKEFLAGEQIASERNAGMVLKNLDHEAWRRVGVFAFAAGDAMFQNELLTGVFQRLPEKLPKPHAGKRKSKPDDVDKKARELAVFALQCRGQATQCDEGVKERLNNIVVQLVPPQNLTDATWLAAAGNVVVPHLKYEKRLSNVQIACVRALKLIGTPEALRALEKYGADDRQSVLDELEGRVLLTSPKVTSLRVAYKRPISNLSFPSGLTNLTHLSLRDIQATDVSTLSILTKLTTLDLNGPQVTDVSVLSSLTKLTHIYLRTTRMSDASVLSGLTNLTNLYLEGTRVTDVSPLAGLTNLTTLDLEGTQAGLAHYEPVTAAAFTSISGLLWRNPDEYSAAGGVCGCARPAPRNEEQVA</sequence>
<evidence type="ECO:0000256" key="1">
    <source>
        <dbReference type="ARBA" id="ARBA00022614"/>
    </source>
</evidence>
<dbReference type="SUPFAM" id="SSF52540">
    <property type="entry name" value="P-loop containing nucleoside triphosphate hydrolases"/>
    <property type="match status" value="1"/>
</dbReference>
<dbReference type="InterPro" id="IPR054547">
    <property type="entry name" value="NNH1"/>
</dbReference>
<dbReference type="RefSeq" id="WP_197909509.1">
    <property type="nucleotide sequence ID" value="NZ_LR593886.1"/>
</dbReference>
<dbReference type="SUPFAM" id="SSF52058">
    <property type="entry name" value="L domain-like"/>
    <property type="match status" value="1"/>
</dbReference>
<dbReference type="GO" id="GO:0005524">
    <property type="term" value="F:ATP binding"/>
    <property type="evidence" value="ECO:0007669"/>
    <property type="project" value="UniProtKB-KW"/>
</dbReference>
<dbReference type="Gene3D" id="3.40.50.300">
    <property type="entry name" value="P-loop containing nucleotide triphosphate hydrolases"/>
    <property type="match status" value="1"/>
</dbReference>